<dbReference type="Proteomes" id="UP000187486">
    <property type="component" value="Unassembled WGS sequence"/>
</dbReference>
<gene>
    <name evidence="1" type="ORF">BS329_27650</name>
</gene>
<keyword evidence="2" id="KW-1185">Reference proteome</keyword>
<dbReference type="RefSeq" id="WP_076164152.1">
    <property type="nucleotide sequence ID" value="NZ_JBEZVB010000019.1"/>
</dbReference>
<dbReference type="OrthoDB" id="4350777at2"/>
<name>A0A1R0KLX0_9PSEU</name>
<dbReference type="STRING" id="76021.BS329_27650"/>
<protein>
    <submittedName>
        <fullName evidence="1">Uncharacterized protein</fullName>
    </submittedName>
</protein>
<evidence type="ECO:0000313" key="1">
    <source>
        <dbReference type="EMBL" id="OLZ47658.1"/>
    </source>
</evidence>
<dbReference type="AlphaFoldDB" id="A0A1R0KLX0"/>
<proteinExistence type="predicted"/>
<accession>A0A1R0KLX0</accession>
<comment type="caution">
    <text evidence="1">The sequence shown here is derived from an EMBL/GenBank/DDBJ whole genome shotgun (WGS) entry which is preliminary data.</text>
</comment>
<reference evidence="1 2" key="1">
    <citation type="submission" date="2016-01" db="EMBL/GenBank/DDBJ databases">
        <title>Amycolatopsis coloradensis genome sequencing and assembly.</title>
        <authorList>
            <person name="Mayilraj S."/>
        </authorList>
    </citation>
    <scope>NUCLEOTIDE SEQUENCE [LARGE SCALE GENOMIC DNA]</scope>
    <source>
        <strain evidence="1 2">DSM 44225</strain>
    </source>
</reference>
<sequence length="180" mass="19277">MSVVDVERHGIVAISEGDHEAAYQAAEWLQSSRSTSATSRSVTPIRMHVEALRRFGGLTPRAVIGGQFVPGPGDRTQISVGVAGFGLFDAEDEPTCPSRLWNQPFTIGLPSEFARPVARALGEGPQLPPGMLTIDRAGFDLMNSSEMIFAQTVSVLQAVLVARLGGEDVDKAAHVVIHTW</sequence>
<organism evidence="1 2">
    <name type="scientific">Amycolatopsis coloradensis</name>
    <dbReference type="NCBI Taxonomy" id="76021"/>
    <lineage>
        <taxon>Bacteria</taxon>
        <taxon>Bacillati</taxon>
        <taxon>Actinomycetota</taxon>
        <taxon>Actinomycetes</taxon>
        <taxon>Pseudonocardiales</taxon>
        <taxon>Pseudonocardiaceae</taxon>
        <taxon>Amycolatopsis</taxon>
    </lineage>
</organism>
<evidence type="ECO:0000313" key="2">
    <source>
        <dbReference type="Proteomes" id="UP000187486"/>
    </source>
</evidence>
<dbReference type="EMBL" id="MQUQ01000015">
    <property type="protein sequence ID" value="OLZ47658.1"/>
    <property type="molecule type" value="Genomic_DNA"/>
</dbReference>